<keyword evidence="2" id="KW-1185">Reference proteome</keyword>
<organism evidence="1 2">
    <name type="scientific">Alteromonas oceani</name>
    <dbReference type="NCBI Taxonomy" id="2071609"/>
    <lineage>
        <taxon>Bacteria</taxon>
        <taxon>Pseudomonadati</taxon>
        <taxon>Pseudomonadota</taxon>
        <taxon>Gammaproteobacteria</taxon>
        <taxon>Alteromonadales</taxon>
        <taxon>Alteromonadaceae</taxon>
        <taxon>Alteromonas/Salinimonas group</taxon>
        <taxon>Alteromonas</taxon>
    </lineage>
</organism>
<dbReference type="RefSeq" id="WP_277423846.1">
    <property type="nucleotide sequence ID" value="NZ_JBHRSX010000032.1"/>
</dbReference>
<dbReference type="Proteomes" id="UP001595477">
    <property type="component" value="Unassembled WGS sequence"/>
</dbReference>
<gene>
    <name evidence="1" type="ORF">ACFOEW_13860</name>
</gene>
<accession>A0ABV7JY44</accession>
<evidence type="ECO:0000313" key="2">
    <source>
        <dbReference type="Proteomes" id="UP001595477"/>
    </source>
</evidence>
<reference evidence="2" key="1">
    <citation type="journal article" date="2019" name="Int. J. Syst. Evol. Microbiol.">
        <title>The Global Catalogue of Microorganisms (GCM) 10K type strain sequencing project: providing services to taxonomists for standard genome sequencing and annotation.</title>
        <authorList>
            <consortium name="The Broad Institute Genomics Platform"/>
            <consortium name="The Broad Institute Genome Sequencing Center for Infectious Disease"/>
            <person name="Wu L."/>
            <person name="Ma J."/>
        </authorList>
    </citation>
    <scope>NUCLEOTIDE SEQUENCE [LARGE SCALE GENOMIC DNA]</scope>
    <source>
        <strain evidence="2">KCTC 52449</strain>
    </source>
</reference>
<evidence type="ECO:0000313" key="1">
    <source>
        <dbReference type="EMBL" id="MFC3202899.1"/>
    </source>
</evidence>
<protein>
    <submittedName>
        <fullName evidence="1">Uncharacterized protein</fullName>
    </submittedName>
</protein>
<name>A0ABV7JY44_9ALTE</name>
<dbReference type="EMBL" id="JBHRSX010000032">
    <property type="protein sequence ID" value="MFC3202899.1"/>
    <property type="molecule type" value="Genomic_DNA"/>
</dbReference>
<sequence>MEPNYKNYSVDELCEALDSIDKQAYPDRVESIKAELYQSA</sequence>
<comment type="caution">
    <text evidence="1">The sequence shown here is derived from an EMBL/GenBank/DDBJ whole genome shotgun (WGS) entry which is preliminary data.</text>
</comment>
<proteinExistence type="predicted"/>